<evidence type="ECO:0000313" key="7">
    <source>
        <dbReference type="Proteomes" id="UP001595989"/>
    </source>
</evidence>
<keyword evidence="3 5" id="KW-1133">Transmembrane helix</keyword>
<dbReference type="CDD" id="cd16914">
    <property type="entry name" value="EcfT"/>
    <property type="match status" value="1"/>
</dbReference>
<dbReference type="RefSeq" id="WP_390294895.1">
    <property type="nucleotide sequence ID" value="NZ_JBHSFU010000004.1"/>
</dbReference>
<evidence type="ECO:0000256" key="1">
    <source>
        <dbReference type="ARBA" id="ARBA00004141"/>
    </source>
</evidence>
<dbReference type="InterPro" id="IPR052770">
    <property type="entry name" value="Cobalt_transport_CbiQ"/>
</dbReference>
<comment type="subcellular location">
    <subcellularLocation>
        <location evidence="1">Membrane</location>
        <topology evidence="1">Multi-pass membrane protein</topology>
    </subcellularLocation>
</comment>
<dbReference type="InterPro" id="IPR003339">
    <property type="entry name" value="ABC/ECF_trnsptr_transmembrane"/>
</dbReference>
<keyword evidence="4 5" id="KW-0472">Membrane</keyword>
<sequence>MFLHHLNPSIKAVSIVVVVILLALVFDPITPFLFMVFTITLTFFGGEISIKKYALYFLPFTIIAFGMLWTTIVFADTPDNPAERLTIFGFSFPEESFITALALSLRVLSVAALSLMFIFTTNIVDFILSLIQQLRLPPKIAYGVLAGYRFLPMMKDELFLVRAAHRIRGYNQEKTLRGKLSQFKRFSIPLLASAIRKAERTAMAMESKGFTGEKNRTFYRQFTVKAKDWLFLGCMIITVLLAAGVSWYLGYFKWYSGEL</sequence>
<keyword evidence="2 5" id="KW-0812">Transmembrane</keyword>
<dbReference type="Proteomes" id="UP001595989">
    <property type="component" value="Unassembled WGS sequence"/>
</dbReference>
<protein>
    <submittedName>
        <fullName evidence="6">Energy-coupling factor transporter transmembrane component T family protein</fullName>
    </submittedName>
</protein>
<feature type="transmembrane region" description="Helical" evidence="5">
    <location>
        <begin position="53"/>
        <end position="75"/>
    </location>
</feature>
<evidence type="ECO:0000256" key="2">
    <source>
        <dbReference type="ARBA" id="ARBA00022692"/>
    </source>
</evidence>
<feature type="transmembrane region" description="Helical" evidence="5">
    <location>
        <begin position="107"/>
        <end position="131"/>
    </location>
</feature>
<evidence type="ECO:0000256" key="4">
    <source>
        <dbReference type="ARBA" id="ARBA00023136"/>
    </source>
</evidence>
<name>A0ABV9DJJ0_9BACI</name>
<dbReference type="PANTHER" id="PTHR43723">
    <property type="entry name" value="COBALT TRANSPORT PROTEIN CBIQ"/>
    <property type="match status" value="1"/>
</dbReference>
<dbReference type="PANTHER" id="PTHR43723:SF1">
    <property type="entry name" value="COBALT TRANSPORT PROTEIN CBIQ"/>
    <property type="match status" value="1"/>
</dbReference>
<organism evidence="6 7">
    <name type="scientific">Virgibacillus kekensis</name>
    <dbReference type="NCBI Taxonomy" id="202261"/>
    <lineage>
        <taxon>Bacteria</taxon>
        <taxon>Bacillati</taxon>
        <taxon>Bacillota</taxon>
        <taxon>Bacilli</taxon>
        <taxon>Bacillales</taxon>
        <taxon>Bacillaceae</taxon>
        <taxon>Virgibacillus</taxon>
    </lineage>
</organism>
<evidence type="ECO:0000256" key="3">
    <source>
        <dbReference type="ARBA" id="ARBA00022989"/>
    </source>
</evidence>
<feature type="transmembrane region" description="Helical" evidence="5">
    <location>
        <begin position="12"/>
        <end position="41"/>
    </location>
</feature>
<gene>
    <name evidence="6" type="ORF">ACFO3D_08775</name>
</gene>
<accession>A0ABV9DJJ0</accession>
<evidence type="ECO:0000313" key="6">
    <source>
        <dbReference type="EMBL" id="MFC4558306.1"/>
    </source>
</evidence>
<reference evidence="7" key="1">
    <citation type="journal article" date="2019" name="Int. J. Syst. Evol. Microbiol.">
        <title>The Global Catalogue of Microorganisms (GCM) 10K type strain sequencing project: providing services to taxonomists for standard genome sequencing and annotation.</title>
        <authorList>
            <consortium name="The Broad Institute Genomics Platform"/>
            <consortium name="The Broad Institute Genome Sequencing Center for Infectious Disease"/>
            <person name="Wu L."/>
            <person name="Ma J."/>
        </authorList>
    </citation>
    <scope>NUCLEOTIDE SEQUENCE [LARGE SCALE GENOMIC DNA]</scope>
    <source>
        <strain evidence="7">CGMCC 4.7426</strain>
    </source>
</reference>
<keyword evidence="7" id="KW-1185">Reference proteome</keyword>
<proteinExistence type="predicted"/>
<feature type="transmembrane region" description="Helical" evidence="5">
    <location>
        <begin position="229"/>
        <end position="249"/>
    </location>
</feature>
<evidence type="ECO:0000256" key="5">
    <source>
        <dbReference type="SAM" id="Phobius"/>
    </source>
</evidence>
<dbReference type="EMBL" id="JBHSFU010000004">
    <property type="protein sequence ID" value="MFC4558306.1"/>
    <property type="molecule type" value="Genomic_DNA"/>
</dbReference>
<dbReference type="Pfam" id="PF02361">
    <property type="entry name" value="CbiQ"/>
    <property type="match status" value="1"/>
</dbReference>
<comment type="caution">
    <text evidence="6">The sequence shown here is derived from an EMBL/GenBank/DDBJ whole genome shotgun (WGS) entry which is preliminary data.</text>
</comment>